<protein>
    <recommendedName>
        <fullName evidence="3">Transposase</fullName>
    </recommendedName>
</protein>
<sequence>MNDKEILAVEAVADKLVDEVVERLMDRADASGAALLGEGGLLTEVTRACWSGPWTRR</sequence>
<evidence type="ECO:0008006" key="3">
    <source>
        <dbReference type="Google" id="ProtNLM"/>
    </source>
</evidence>
<accession>A0ABW0ABY1</accession>
<gene>
    <name evidence="1" type="ORF">ACFPP6_36355</name>
</gene>
<dbReference type="RefSeq" id="WP_382051129.1">
    <property type="nucleotide sequence ID" value="NZ_JBHSKJ010000058.1"/>
</dbReference>
<name>A0ABW0ABY1_9ACTN</name>
<dbReference type="Proteomes" id="UP001596222">
    <property type="component" value="Unassembled WGS sequence"/>
</dbReference>
<evidence type="ECO:0000313" key="1">
    <source>
        <dbReference type="EMBL" id="MFC5150075.1"/>
    </source>
</evidence>
<evidence type="ECO:0000313" key="2">
    <source>
        <dbReference type="Proteomes" id="UP001596222"/>
    </source>
</evidence>
<comment type="caution">
    <text evidence="1">The sequence shown here is derived from an EMBL/GenBank/DDBJ whole genome shotgun (WGS) entry which is preliminary data.</text>
</comment>
<dbReference type="EMBL" id="JBHSKJ010000058">
    <property type="protein sequence ID" value="MFC5150075.1"/>
    <property type="molecule type" value="Genomic_DNA"/>
</dbReference>
<reference evidence="2" key="1">
    <citation type="journal article" date="2019" name="Int. J. Syst. Evol. Microbiol.">
        <title>The Global Catalogue of Microorganisms (GCM) 10K type strain sequencing project: providing services to taxonomists for standard genome sequencing and annotation.</title>
        <authorList>
            <consortium name="The Broad Institute Genomics Platform"/>
            <consortium name="The Broad Institute Genome Sequencing Center for Infectious Disease"/>
            <person name="Wu L."/>
            <person name="Ma J."/>
        </authorList>
    </citation>
    <scope>NUCLEOTIDE SEQUENCE [LARGE SCALE GENOMIC DNA]</scope>
    <source>
        <strain evidence="2">CGMCC 4.1641</strain>
    </source>
</reference>
<keyword evidence="2" id="KW-1185">Reference proteome</keyword>
<organism evidence="1 2">
    <name type="scientific">Streptomyces aureoversilis</name>
    <dbReference type="NCBI Taxonomy" id="67277"/>
    <lineage>
        <taxon>Bacteria</taxon>
        <taxon>Bacillati</taxon>
        <taxon>Actinomycetota</taxon>
        <taxon>Actinomycetes</taxon>
        <taxon>Kitasatosporales</taxon>
        <taxon>Streptomycetaceae</taxon>
        <taxon>Streptomyces</taxon>
    </lineage>
</organism>
<proteinExistence type="predicted"/>